<feature type="compositionally biased region" description="Low complexity" evidence="15">
    <location>
        <begin position="381"/>
        <end position="391"/>
    </location>
</feature>
<feature type="compositionally biased region" description="Polar residues" evidence="15">
    <location>
        <begin position="119"/>
        <end position="157"/>
    </location>
</feature>
<dbReference type="InterPro" id="IPR002717">
    <property type="entry name" value="HAT_MYST-type"/>
</dbReference>
<accession>A0A8J2WL47</accession>
<keyword evidence="11" id="KW-0804">Transcription</keyword>
<dbReference type="PANTHER" id="PTHR10615">
    <property type="entry name" value="HISTONE ACETYLTRANSFERASE"/>
    <property type="match status" value="1"/>
</dbReference>
<dbReference type="InterPro" id="IPR036060">
    <property type="entry name" value="Znf_C2H2C_sf"/>
</dbReference>
<keyword evidence="18" id="KW-1185">Reference proteome</keyword>
<feature type="compositionally biased region" description="Polar residues" evidence="15">
    <location>
        <begin position="292"/>
        <end position="311"/>
    </location>
</feature>
<dbReference type="EC" id="2.3.1.48" evidence="3 14"/>
<evidence type="ECO:0000256" key="5">
    <source>
        <dbReference type="ARBA" id="ARBA00022723"/>
    </source>
</evidence>
<gene>
    <name evidence="17" type="ORF">DGAL_LOCUS5623</name>
</gene>
<keyword evidence="8" id="KW-0156">Chromatin regulator</keyword>
<dbReference type="SUPFAM" id="SSF103637">
    <property type="entry name" value="CCHHC domain"/>
    <property type="match status" value="1"/>
</dbReference>
<feature type="compositionally biased region" description="Low complexity" evidence="15">
    <location>
        <begin position="12"/>
        <end position="41"/>
    </location>
</feature>
<evidence type="ECO:0000256" key="15">
    <source>
        <dbReference type="SAM" id="MobiDB-lite"/>
    </source>
</evidence>
<reference evidence="17" key="1">
    <citation type="submission" date="2021-11" db="EMBL/GenBank/DDBJ databases">
        <authorList>
            <person name="Schell T."/>
        </authorList>
    </citation>
    <scope>NUCLEOTIDE SEQUENCE</scope>
    <source>
        <strain evidence="17">M5</strain>
    </source>
</reference>
<keyword evidence="10" id="KW-0805">Transcription regulation</keyword>
<dbReference type="Gene3D" id="4.10.320.30">
    <property type="match status" value="1"/>
</dbReference>
<dbReference type="InterPro" id="IPR002515">
    <property type="entry name" value="Znf_C2H2C"/>
</dbReference>
<dbReference type="Pfam" id="PF17772">
    <property type="entry name" value="zf-MYST"/>
    <property type="match status" value="1"/>
</dbReference>
<dbReference type="Pfam" id="PF01853">
    <property type="entry name" value="MOZ_SAS"/>
    <property type="match status" value="1"/>
</dbReference>
<dbReference type="FunFam" id="1.10.10.10:FF:000092">
    <property type="entry name" value="Histone acetyltransferase"/>
    <property type="match status" value="1"/>
</dbReference>
<dbReference type="InterPro" id="IPR050603">
    <property type="entry name" value="MYST_HAT"/>
</dbReference>
<name>A0A8J2WL47_9CRUS</name>
<dbReference type="GO" id="GO:0003712">
    <property type="term" value="F:transcription coregulator activity"/>
    <property type="evidence" value="ECO:0007669"/>
    <property type="project" value="TreeGrafter"/>
</dbReference>
<evidence type="ECO:0000256" key="8">
    <source>
        <dbReference type="ARBA" id="ARBA00022853"/>
    </source>
</evidence>
<evidence type="ECO:0000256" key="1">
    <source>
        <dbReference type="ARBA" id="ARBA00004123"/>
    </source>
</evidence>
<dbReference type="GO" id="GO:0010485">
    <property type="term" value="F:histone H4 acetyltransferase activity"/>
    <property type="evidence" value="ECO:0007669"/>
    <property type="project" value="TreeGrafter"/>
</dbReference>
<evidence type="ECO:0000256" key="2">
    <source>
        <dbReference type="ARBA" id="ARBA00010107"/>
    </source>
</evidence>
<dbReference type="Proteomes" id="UP000789390">
    <property type="component" value="Unassembled WGS sequence"/>
</dbReference>
<keyword evidence="4" id="KW-0808">Transferase</keyword>
<dbReference type="FunFam" id="3.40.630.30:FF:000001">
    <property type="entry name" value="Histone acetyltransferase"/>
    <property type="match status" value="1"/>
</dbReference>
<proteinExistence type="inferred from homology"/>
<evidence type="ECO:0000256" key="13">
    <source>
        <dbReference type="PIRSR" id="PIRSR602717-51"/>
    </source>
</evidence>
<dbReference type="PROSITE" id="PS51726">
    <property type="entry name" value="MYST_HAT"/>
    <property type="match status" value="1"/>
</dbReference>
<feature type="region of interest" description="Disordered" evidence="15">
    <location>
        <begin position="1"/>
        <end position="318"/>
    </location>
</feature>
<feature type="compositionally biased region" description="Basic and acidic residues" evidence="15">
    <location>
        <begin position="212"/>
        <end position="222"/>
    </location>
</feature>
<evidence type="ECO:0000256" key="7">
    <source>
        <dbReference type="ARBA" id="ARBA00022833"/>
    </source>
</evidence>
<dbReference type="Gene3D" id="3.40.630.30">
    <property type="match status" value="1"/>
</dbReference>
<feature type="active site" description="Proton donor/acceptor" evidence="13">
    <location>
        <position position="653"/>
    </location>
</feature>
<evidence type="ECO:0000256" key="9">
    <source>
        <dbReference type="ARBA" id="ARBA00022990"/>
    </source>
</evidence>
<evidence type="ECO:0000313" key="17">
    <source>
        <dbReference type="EMBL" id="CAH0103089.1"/>
    </source>
</evidence>
<feature type="compositionally biased region" description="Basic and acidic residues" evidence="15">
    <location>
        <begin position="70"/>
        <end position="84"/>
    </location>
</feature>
<dbReference type="PROSITE" id="PS51802">
    <property type="entry name" value="ZF_CCHHC"/>
    <property type="match status" value="1"/>
</dbReference>
<dbReference type="PANTHER" id="PTHR10615:SF161">
    <property type="entry name" value="HISTONE ACETYLTRANSFERASE KAT7"/>
    <property type="match status" value="1"/>
</dbReference>
<evidence type="ECO:0000256" key="3">
    <source>
        <dbReference type="ARBA" id="ARBA00013184"/>
    </source>
</evidence>
<dbReference type="GO" id="GO:0003682">
    <property type="term" value="F:chromatin binding"/>
    <property type="evidence" value="ECO:0007669"/>
    <property type="project" value="TreeGrafter"/>
</dbReference>
<evidence type="ECO:0000256" key="4">
    <source>
        <dbReference type="ARBA" id="ARBA00022679"/>
    </source>
</evidence>
<dbReference type="Pfam" id="PF01530">
    <property type="entry name" value="zf-C2HC"/>
    <property type="match status" value="1"/>
</dbReference>
<sequence length="760" mass="84546">MSSKPKKRVSSSEDSSSSSSDSSSSSSSSGSDSSSSDSESSQASAPKQCNKKKVNRTRVSSTNSSSDSAPIKKEVPIKKEEPKKKQNNAPTKTKPTQPSKKPAAAAVPAKPAKKPPAKNSTPVKKQPQPSSSATVSEASNKSPKLQQKMRSIFSPENSSMSSDSDAPTNPKKSTVLRSSEASDTDTESGNQVNQPKSKGPRARVQPRPAARKSSESEADNKTKGKQPARKLTRSSSARIRKSKHVIGKVSDSDSEPEVPVSNKSSSATGKRKPATAKGKSSAIGNRKLTPKEISSYSGSAPSSQESCNTPSVEEKKCPMAGCDSSGHLNGKTDRHLSLQACPSYHNLTMSECAALRLNAESQINHWSAISTNRQDFHVRTPRSPRSSGPTSEQLKEQQKVRQARAQKSERKEIDTSAPAELDENAEDKWREREPNLTGLTSEYDLALFRASQAEASTKYVSTACPPFVKEEELKSLPSAGGLRFIEMGRFEMEVWYQSPYPDDLARLPKLYLCEFCLVYMRSRTVLRRHAAKCVWRHPPGDEIYRKEKVSVWEVDGQEKKTYCQNLCLLAKCFLDTKTLYYDVEPFLFYVMTVADSEGCHSVGYFSKEKNSFLNYNVSCIMTLPPYQRQGYGRLLIDFSYLLTRTEGKVGSPEKPLSDLGLISYRSYWKDVLLEHVCSYPGKEISIKDLSQEMAINAYDIVSTLQALGMMKYWKGKHIVLKKRDVIEEYQERAKRRGPEWRHTDAKYLRWRPFVVQETPP</sequence>
<evidence type="ECO:0000256" key="10">
    <source>
        <dbReference type="ARBA" id="ARBA00023015"/>
    </source>
</evidence>
<dbReference type="InterPro" id="IPR036388">
    <property type="entry name" value="WH-like_DNA-bd_sf"/>
</dbReference>
<keyword evidence="9" id="KW-0007">Acetylation</keyword>
<comment type="caution">
    <text evidence="17">The sequence shown here is derived from an EMBL/GenBank/DDBJ whole genome shotgun (WGS) entry which is preliminary data.</text>
</comment>
<dbReference type="EMBL" id="CAKKLH010000101">
    <property type="protein sequence ID" value="CAH0103089.1"/>
    <property type="molecule type" value="Genomic_DNA"/>
</dbReference>
<feature type="compositionally biased region" description="Polar residues" evidence="15">
    <location>
        <begin position="166"/>
        <end position="196"/>
    </location>
</feature>
<dbReference type="GO" id="GO:0008270">
    <property type="term" value="F:zinc ion binding"/>
    <property type="evidence" value="ECO:0007669"/>
    <property type="project" value="UniProtKB-KW"/>
</dbReference>
<evidence type="ECO:0000256" key="14">
    <source>
        <dbReference type="RuleBase" id="RU361211"/>
    </source>
</evidence>
<feature type="region of interest" description="Disordered" evidence="15">
    <location>
        <begin position="374"/>
        <end position="434"/>
    </location>
</feature>
<dbReference type="FunFam" id="3.30.60.60:FF:000003">
    <property type="entry name" value="Histone acetyltransferase"/>
    <property type="match status" value="1"/>
</dbReference>
<organism evidence="17 18">
    <name type="scientific">Daphnia galeata</name>
    <dbReference type="NCBI Taxonomy" id="27404"/>
    <lineage>
        <taxon>Eukaryota</taxon>
        <taxon>Metazoa</taxon>
        <taxon>Ecdysozoa</taxon>
        <taxon>Arthropoda</taxon>
        <taxon>Crustacea</taxon>
        <taxon>Branchiopoda</taxon>
        <taxon>Diplostraca</taxon>
        <taxon>Cladocera</taxon>
        <taxon>Anomopoda</taxon>
        <taxon>Daphniidae</taxon>
        <taxon>Daphnia</taxon>
    </lineage>
</organism>
<protein>
    <recommendedName>
        <fullName evidence="3 14">Histone acetyltransferase</fullName>
        <ecNumber evidence="3 14">2.3.1.48</ecNumber>
    </recommendedName>
</protein>
<comment type="subcellular location">
    <subcellularLocation>
        <location evidence="1 14">Nucleus</location>
    </subcellularLocation>
</comment>
<comment type="catalytic activity">
    <reaction evidence="14">
        <text>L-lysyl-[protein] + acetyl-CoA = N(6)-acetyl-L-lysyl-[protein] + CoA + H(+)</text>
        <dbReference type="Rhea" id="RHEA:45948"/>
        <dbReference type="Rhea" id="RHEA-COMP:9752"/>
        <dbReference type="Rhea" id="RHEA-COMP:10731"/>
        <dbReference type="ChEBI" id="CHEBI:15378"/>
        <dbReference type="ChEBI" id="CHEBI:29969"/>
        <dbReference type="ChEBI" id="CHEBI:57287"/>
        <dbReference type="ChEBI" id="CHEBI:57288"/>
        <dbReference type="ChEBI" id="CHEBI:61930"/>
        <dbReference type="EC" id="2.3.1.48"/>
    </reaction>
</comment>
<evidence type="ECO:0000259" key="16">
    <source>
        <dbReference type="PROSITE" id="PS51726"/>
    </source>
</evidence>
<feature type="domain" description="MYST-type HAT" evidence="16">
    <location>
        <begin position="477"/>
        <end position="752"/>
    </location>
</feature>
<dbReference type="Gene3D" id="1.10.10.10">
    <property type="entry name" value="Winged helix-like DNA-binding domain superfamily/Winged helix DNA-binding domain"/>
    <property type="match status" value="1"/>
</dbReference>
<dbReference type="GO" id="GO:0010484">
    <property type="term" value="F:histone H3 acetyltransferase activity"/>
    <property type="evidence" value="ECO:0007669"/>
    <property type="project" value="TreeGrafter"/>
</dbReference>
<keyword evidence="6" id="KW-0863">Zinc-finger</keyword>
<dbReference type="AlphaFoldDB" id="A0A8J2WL47"/>
<feature type="compositionally biased region" description="Basic residues" evidence="15">
    <location>
        <begin position="223"/>
        <end position="246"/>
    </location>
</feature>
<dbReference type="InterPro" id="IPR040706">
    <property type="entry name" value="Zf-MYST"/>
</dbReference>
<comment type="similarity">
    <text evidence="2 14">Belongs to the MYST (SAS/MOZ) family.</text>
</comment>
<dbReference type="SUPFAM" id="SSF55729">
    <property type="entry name" value="Acyl-CoA N-acyltransferases (Nat)"/>
    <property type="match status" value="1"/>
</dbReference>
<dbReference type="GO" id="GO:0036409">
    <property type="term" value="C:histone H3-K14 acetyltransferase complex"/>
    <property type="evidence" value="ECO:0007669"/>
    <property type="project" value="TreeGrafter"/>
</dbReference>
<dbReference type="Gene3D" id="3.30.60.60">
    <property type="entry name" value="N-acetyl transferase-like"/>
    <property type="match status" value="1"/>
</dbReference>
<feature type="compositionally biased region" description="Low complexity" evidence="15">
    <location>
        <begin position="57"/>
        <end position="66"/>
    </location>
</feature>
<keyword evidence="7" id="KW-0862">Zinc</keyword>
<dbReference type="InterPro" id="IPR016181">
    <property type="entry name" value="Acyl_CoA_acyltransferase"/>
</dbReference>
<evidence type="ECO:0000313" key="18">
    <source>
        <dbReference type="Proteomes" id="UP000789390"/>
    </source>
</evidence>
<dbReference type="GO" id="GO:0006357">
    <property type="term" value="P:regulation of transcription by RNA polymerase II"/>
    <property type="evidence" value="ECO:0007669"/>
    <property type="project" value="TreeGrafter"/>
</dbReference>
<keyword evidence="5" id="KW-0479">Metal-binding</keyword>
<keyword evidence="12 14" id="KW-0539">Nucleus</keyword>
<evidence type="ECO:0000256" key="6">
    <source>
        <dbReference type="ARBA" id="ARBA00022771"/>
    </source>
</evidence>
<evidence type="ECO:0000256" key="12">
    <source>
        <dbReference type="ARBA" id="ARBA00023242"/>
    </source>
</evidence>
<evidence type="ECO:0000256" key="11">
    <source>
        <dbReference type="ARBA" id="ARBA00023163"/>
    </source>
</evidence>
<feature type="compositionally biased region" description="Low complexity" evidence="15">
    <location>
        <begin position="89"/>
        <end position="110"/>
    </location>
</feature>
<dbReference type="OrthoDB" id="787137at2759"/>